<name>A0ACC1T1P9_9APHY</name>
<protein>
    <submittedName>
        <fullName evidence="1">Uncharacterized protein</fullName>
    </submittedName>
</protein>
<dbReference type="Proteomes" id="UP001148662">
    <property type="component" value="Unassembled WGS sequence"/>
</dbReference>
<dbReference type="EMBL" id="JANHOG010000873">
    <property type="protein sequence ID" value="KAJ3550953.1"/>
    <property type="molecule type" value="Genomic_DNA"/>
</dbReference>
<gene>
    <name evidence="1" type="ORF">NM688_g4961</name>
</gene>
<reference evidence="1" key="1">
    <citation type="submission" date="2022-07" db="EMBL/GenBank/DDBJ databases">
        <title>Genome Sequence of Phlebia brevispora.</title>
        <authorList>
            <person name="Buettner E."/>
        </authorList>
    </citation>
    <scope>NUCLEOTIDE SEQUENCE</scope>
    <source>
        <strain evidence="1">MPL23</strain>
    </source>
</reference>
<keyword evidence="2" id="KW-1185">Reference proteome</keyword>
<evidence type="ECO:0000313" key="1">
    <source>
        <dbReference type="EMBL" id="KAJ3550953.1"/>
    </source>
</evidence>
<comment type="caution">
    <text evidence="1">The sequence shown here is derived from an EMBL/GenBank/DDBJ whole genome shotgun (WGS) entry which is preliminary data.</text>
</comment>
<proteinExistence type="predicted"/>
<accession>A0ACC1T1P9</accession>
<evidence type="ECO:0000313" key="2">
    <source>
        <dbReference type="Proteomes" id="UP001148662"/>
    </source>
</evidence>
<sequence length="315" mass="34747">MNIDRTSSATSSRQVFNRRPSTVLYHGLESIRKAFANQDEQRVEDPKSTGSVGDSRHAAVNNASPDGPYTNPTGLSGWAAVEDHMYKRDQGSMRNYSEEIDTLLVFAGLFSAVLTAFIVPSYQMLQSDNTALSVQFLQRISAQLSSITINGPFVNSTAPPTTTISSPPTTSVVRCINALWFLSLVFSLAAAFFGILAKQWVREFLQWNSVLALPEENVMIRQMRFDAWNKSNITTIISTTSALLETAVVLFLIGVVVLLWTLDLITAIIIAVAVTVFFIVISTLTVLPAFMRHCPYKSPTMEGVRFIQLSLPSLL</sequence>
<organism evidence="1 2">
    <name type="scientific">Phlebia brevispora</name>
    <dbReference type="NCBI Taxonomy" id="194682"/>
    <lineage>
        <taxon>Eukaryota</taxon>
        <taxon>Fungi</taxon>
        <taxon>Dikarya</taxon>
        <taxon>Basidiomycota</taxon>
        <taxon>Agaricomycotina</taxon>
        <taxon>Agaricomycetes</taxon>
        <taxon>Polyporales</taxon>
        <taxon>Meruliaceae</taxon>
        <taxon>Phlebia</taxon>
    </lineage>
</organism>